<accession>A0A9D1I7K1</accession>
<organism evidence="5 6">
    <name type="scientific">Candidatus Egerieisoma faecipullorum</name>
    <dbReference type="NCBI Taxonomy" id="2840963"/>
    <lineage>
        <taxon>Bacteria</taxon>
        <taxon>Bacillati</taxon>
        <taxon>Bacillota</taxon>
        <taxon>Clostridia</taxon>
        <taxon>Eubacteriales</taxon>
        <taxon>Clostridiaceae</taxon>
        <taxon>Clostridiaceae incertae sedis</taxon>
        <taxon>Candidatus Egerieisoma</taxon>
    </lineage>
</organism>
<dbReference type="InterPro" id="IPR002931">
    <property type="entry name" value="Transglutaminase-like"/>
</dbReference>
<evidence type="ECO:0000313" key="5">
    <source>
        <dbReference type="EMBL" id="HIU29728.1"/>
    </source>
</evidence>
<evidence type="ECO:0000259" key="3">
    <source>
        <dbReference type="Pfam" id="PF01841"/>
    </source>
</evidence>
<proteinExistence type="predicted"/>
<dbReference type="Proteomes" id="UP000824089">
    <property type="component" value="Unassembled WGS sequence"/>
</dbReference>
<feature type="region of interest" description="Disordered" evidence="1">
    <location>
        <begin position="35"/>
        <end position="81"/>
    </location>
</feature>
<dbReference type="Gene3D" id="2.60.40.10">
    <property type="entry name" value="Immunoglobulins"/>
    <property type="match status" value="1"/>
</dbReference>
<dbReference type="Pfam" id="PF01841">
    <property type="entry name" value="Transglut_core"/>
    <property type="match status" value="1"/>
</dbReference>
<dbReference type="InterPro" id="IPR013783">
    <property type="entry name" value="Ig-like_fold"/>
</dbReference>
<feature type="compositionally biased region" description="Low complexity" evidence="1">
    <location>
        <begin position="41"/>
        <end position="63"/>
    </location>
</feature>
<feature type="signal peptide" evidence="2">
    <location>
        <begin position="1"/>
        <end position="31"/>
    </location>
</feature>
<gene>
    <name evidence="5" type="ORF">IAD50_05465</name>
</gene>
<dbReference type="EMBL" id="DVMM01000111">
    <property type="protein sequence ID" value="HIU29728.1"/>
    <property type="molecule type" value="Genomic_DNA"/>
</dbReference>
<evidence type="ECO:0000256" key="1">
    <source>
        <dbReference type="SAM" id="MobiDB-lite"/>
    </source>
</evidence>
<dbReference type="InterPro" id="IPR038765">
    <property type="entry name" value="Papain-like_cys_pep_sf"/>
</dbReference>
<feature type="chain" id="PRO_5038756366" evidence="2">
    <location>
        <begin position="32"/>
        <end position="321"/>
    </location>
</feature>
<evidence type="ECO:0000256" key="2">
    <source>
        <dbReference type="SAM" id="SignalP"/>
    </source>
</evidence>
<name>A0A9D1I7K1_9CLOT</name>
<dbReference type="InterPro" id="IPR032179">
    <property type="entry name" value="Cry22Aa_Ig-like"/>
</dbReference>
<feature type="compositionally biased region" description="Pro residues" evidence="1">
    <location>
        <begin position="64"/>
        <end position="79"/>
    </location>
</feature>
<reference evidence="5" key="1">
    <citation type="submission" date="2020-10" db="EMBL/GenBank/DDBJ databases">
        <authorList>
            <person name="Gilroy R."/>
        </authorList>
    </citation>
    <scope>NUCLEOTIDE SEQUENCE</scope>
    <source>
        <strain evidence="5">CHK195-4489</strain>
    </source>
</reference>
<dbReference type="AlphaFoldDB" id="A0A9D1I7K1"/>
<feature type="domain" description="Pesticidal crystal protein Cry22Aa Ig-like" evidence="4">
    <location>
        <begin position="92"/>
        <end position="149"/>
    </location>
</feature>
<comment type="caution">
    <text evidence="5">The sequence shown here is derived from an EMBL/GenBank/DDBJ whole genome shotgun (WGS) entry which is preliminary data.</text>
</comment>
<dbReference type="SUPFAM" id="SSF54001">
    <property type="entry name" value="Cysteine proteinases"/>
    <property type="match status" value="1"/>
</dbReference>
<dbReference type="PROSITE" id="PS51257">
    <property type="entry name" value="PROKAR_LIPOPROTEIN"/>
    <property type="match status" value="1"/>
</dbReference>
<sequence>MQNTYARKAGKIRKRAAAFLIAALLAGTAGCGENPAPGQGVPSASAEASAAPVSGAAPTAVSTPTPPPDPTPTPVPDFDPPVLTGVVNRQFYVGEGISYLKGVTAVDAVDGEVEVTVDRSKVDPKTPGEYEVTYTARDKAGNETSMTAVITLSEVKITEEQLDEAADQVLAEIITEEMTMEEKAWEIYKYVNTHVRYWDSSDKKDWRAEAYRGITEGWGDCFTYFSVSQILLTKIGAEILPVERVGGVSRHYWHIINLGGGWYHFDACIHIPKFVSFMRTDAELDAFAATQRPGYNYYTYDKTKYPEVSTVPFEWDRSSME</sequence>
<evidence type="ECO:0000259" key="4">
    <source>
        <dbReference type="Pfam" id="PF16403"/>
    </source>
</evidence>
<feature type="domain" description="Transglutaminase-like" evidence="3">
    <location>
        <begin position="169"/>
        <end position="267"/>
    </location>
</feature>
<keyword evidence="2" id="KW-0732">Signal</keyword>
<evidence type="ECO:0000313" key="6">
    <source>
        <dbReference type="Proteomes" id="UP000824089"/>
    </source>
</evidence>
<reference evidence="5" key="2">
    <citation type="journal article" date="2021" name="PeerJ">
        <title>Extensive microbial diversity within the chicken gut microbiome revealed by metagenomics and culture.</title>
        <authorList>
            <person name="Gilroy R."/>
            <person name="Ravi A."/>
            <person name="Getino M."/>
            <person name="Pursley I."/>
            <person name="Horton D.L."/>
            <person name="Alikhan N.F."/>
            <person name="Baker D."/>
            <person name="Gharbi K."/>
            <person name="Hall N."/>
            <person name="Watson M."/>
            <person name="Adriaenssens E.M."/>
            <person name="Foster-Nyarko E."/>
            <person name="Jarju S."/>
            <person name="Secka A."/>
            <person name="Antonio M."/>
            <person name="Oren A."/>
            <person name="Chaudhuri R.R."/>
            <person name="La Ragione R."/>
            <person name="Hildebrand F."/>
            <person name="Pallen M.J."/>
        </authorList>
    </citation>
    <scope>NUCLEOTIDE SEQUENCE</scope>
    <source>
        <strain evidence="5">CHK195-4489</strain>
    </source>
</reference>
<protein>
    <submittedName>
        <fullName evidence="5">Transglutaminase domain-containing protein</fullName>
    </submittedName>
</protein>
<dbReference type="Pfam" id="PF16403">
    <property type="entry name" value="Bact_surface_Ig-like"/>
    <property type="match status" value="1"/>
</dbReference>